<feature type="transmembrane region" description="Helical" evidence="7">
    <location>
        <begin position="84"/>
        <end position="102"/>
    </location>
</feature>
<evidence type="ECO:0000256" key="5">
    <source>
        <dbReference type="ARBA" id="ARBA00022989"/>
    </source>
</evidence>
<keyword evidence="5 7" id="KW-1133">Transmembrane helix</keyword>
<feature type="transmembrane region" description="Helical" evidence="7">
    <location>
        <begin position="222"/>
        <end position="245"/>
    </location>
</feature>
<proteinExistence type="predicted"/>
<evidence type="ECO:0000256" key="1">
    <source>
        <dbReference type="ARBA" id="ARBA00004651"/>
    </source>
</evidence>
<evidence type="ECO:0000313" key="10">
    <source>
        <dbReference type="Proteomes" id="UP000002064"/>
    </source>
</evidence>
<dbReference type="InterPro" id="IPR036259">
    <property type="entry name" value="MFS_trans_sf"/>
</dbReference>
<evidence type="ECO:0000259" key="8">
    <source>
        <dbReference type="PROSITE" id="PS50850"/>
    </source>
</evidence>
<feature type="transmembrane region" description="Helical" evidence="7">
    <location>
        <begin position="316"/>
        <end position="333"/>
    </location>
</feature>
<feature type="domain" description="Major facilitator superfamily (MFS) profile" evidence="8">
    <location>
        <begin position="18"/>
        <end position="407"/>
    </location>
</feature>
<organism evidence="9 10">
    <name type="scientific">Thermoanaerobacter mathranii subsp. mathranii (strain DSM 11426 / CCUG 53645 / CIP 108742 / A3)</name>
    <dbReference type="NCBI Taxonomy" id="583358"/>
    <lineage>
        <taxon>Bacteria</taxon>
        <taxon>Bacillati</taxon>
        <taxon>Bacillota</taxon>
        <taxon>Clostridia</taxon>
        <taxon>Thermoanaerobacterales</taxon>
        <taxon>Thermoanaerobacteraceae</taxon>
        <taxon>Thermoanaerobacter</taxon>
    </lineage>
</organism>
<feature type="transmembrane region" description="Helical" evidence="7">
    <location>
        <begin position="108"/>
        <end position="126"/>
    </location>
</feature>
<feature type="transmembrane region" description="Helical" evidence="7">
    <location>
        <begin position="51"/>
        <end position="72"/>
    </location>
</feature>
<dbReference type="RefSeq" id="WP_013150892.1">
    <property type="nucleotide sequence ID" value="NC_014209.1"/>
</dbReference>
<dbReference type="SUPFAM" id="SSF103473">
    <property type="entry name" value="MFS general substrate transporter"/>
    <property type="match status" value="1"/>
</dbReference>
<comment type="subcellular location">
    <subcellularLocation>
        <location evidence="1">Cell membrane</location>
        <topology evidence="1">Multi-pass membrane protein</topology>
    </subcellularLocation>
</comment>
<evidence type="ECO:0000256" key="3">
    <source>
        <dbReference type="ARBA" id="ARBA00022475"/>
    </source>
</evidence>
<evidence type="ECO:0000313" key="9">
    <source>
        <dbReference type="EMBL" id="ADH61736.1"/>
    </source>
</evidence>
<name>A0ABN3Z5L2_THEM3</name>
<sequence>MNIVEKLGCSFPSLKHKNFRLFWFGQMISLIGTWMQNIGQGWLVLELTNSSFLLGLVSAVQFLPVMLFSLFAGVVIDRFPKRKLILFTQTSFAISAFILATLTALKIINYWEILALALFNGFLSTIDMPARQSFIIDLVGKKDLMNAIALNSAVFNAARIIGPGIAGILIGKLGYAVCFYLNSASFIAVIIGLILITVEGITPKANDGKAKIFDDLRDGLKYIKNTPVILTTILMIAILSIFSLNFNVLVPVFTKDVLHRKATDYGLLMSAMGTGALIGALTLASVSRRGVKPVYLFGGSIGLSIFQILIGIQSSYLLTALLLALSGWFMITFNSSANTTIQINTADEFRGRVMSVYSLVFGGVTPIGSLYAGTLSQKFGSHITFIVSGIITLSYTLYVLLFQYKKVYETTKV</sequence>
<feature type="transmembrane region" description="Helical" evidence="7">
    <location>
        <begin position="265"/>
        <end position="286"/>
    </location>
</feature>
<accession>A0ABN3Z5L2</accession>
<dbReference type="Pfam" id="PF05977">
    <property type="entry name" value="MFS_3"/>
    <property type="match status" value="1"/>
</dbReference>
<keyword evidence="3" id="KW-1003">Cell membrane</keyword>
<keyword evidence="4 7" id="KW-0812">Transmembrane</keyword>
<dbReference type="Gene3D" id="1.20.1250.20">
    <property type="entry name" value="MFS general substrate transporter like domains"/>
    <property type="match status" value="1"/>
</dbReference>
<dbReference type="PANTHER" id="PTHR23513">
    <property type="entry name" value="INTEGRAL MEMBRANE EFFLUX PROTEIN-RELATED"/>
    <property type="match status" value="1"/>
</dbReference>
<gene>
    <name evidence="9" type="ordered locus">Tmath_2062</name>
</gene>
<dbReference type="CDD" id="cd06173">
    <property type="entry name" value="MFS_MefA_like"/>
    <property type="match status" value="1"/>
</dbReference>
<feature type="transmembrane region" description="Helical" evidence="7">
    <location>
        <begin position="147"/>
        <end position="173"/>
    </location>
</feature>
<feature type="transmembrane region" description="Helical" evidence="7">
    <location>
        <begin position="293"/>
        <end position="310"/>
    </location>
</feature>
<dbReference type="InterPro" id="IPR010290">
    <property type="entry name" value="TM_effector"/>
</dbReference>
<feature type="transmembrane region" description="Helical" evidence="7">
    <location>
        <begin position="179"/>
        <end position="201"/>
    </location>
</feature>
<feature type="transmembrane region" description="Helical" evidence="7">
    <location>
        <begin position="379"/>
        <end position="402"/>
    </location>
</feature>
<evidence type="ECO:0000256" key="2">
    <source>
        <dbReference type="ARBA" id="ARBA00022448"/>
    </source>
</evidence>
<evidence type="ECO:0000256" key="6">
    <source>
        <dbReference type="ARBA" id="ARBA00023136"/>
    </source>
</evidence>
<dbReference type="PANTHER" id="PTHR23513:SF11">
    <property type="entry name" value="STAPHYLOFERRIN A TRANSPORTER"/>
    <property type="match status" value="1"/>
</dbReference>
<evidence type="ECO:0000256" key="4">
    <source>
        <dbReference type="ARBA" id="ARBA00022692"/>
    </source>
</evidence>
<protein>
    <submittedName>
        <fullName evidence="9">Major facilitator superfamily MFS_1</fullName>
    </submittedName>
</protein>
<keyword evidence="10" id="KW-1185">Reference proteome</keyword>
<reference evidence="9 10" key="1">
    <citation type="submission" date="2010-05" db="EMBL/GenBank/DDBJ databases">
        <title>Complete sequence of Thermoanaerobacter mathranii subsp. mathranii mathranii str. A3.</title>
        <authorList>
            <consortium name="US DOE Joint Genome Institute"/>
            <person name="Lucas S."/>
            <person name="Copeland A."/>
            <person name="Lapidus A."/>
            <person name="Cheng J.-F."/>
            <person name="Bruce D."/>
            <person name="Goodwin L."/>
            <person name="Pitluck S."/>
            <person name="Held B."/>
            <person name="Detter J.C."/>
            <person name="Han C."/>
            <person name="Tapia R."/>
            <person name="Land M."/>
            <person name="Hauser L."/>
            <person name="Kyrpides N."/>
            <person name="Mikhailova N."/>
            <person name="Zhou J."/>
            <person name="Hemme C."/>
            <person name="Woyke T."/>
        </authorList>
    </citation>
    <scope>NUCLEOTIDE SEQUENCE [LARGE SCALE GENOMIC DNA]</scope>
    <source>
        <strain evidence="9 10">A3</strain>
    </source>
</reference>
<dbReference type="InterPro" id="IPR020846">
    <property type="entry name" value="MFS_dom"/>
</dbReference>
<evidence type="ECO:0000256" key="7">
    <source>
        <dbReference type="SAM" id="Phobius"/>
    </source>
</evidence>
<feature type="transmembrane region" description="Helical" evidence="7">
    <location>
        <begin position="354"/>
        <end position="373"/>
    </location>
</feature>
<dbReference type="PROSITE" id="PS50850">
    <property type="entry name" value="MFS"/>
    <property type="match status" value="1"/>
</dbReference>
<feature type="transmembrane region" description="Helical" evidence="7">
    <location>
        <begin position="21"/>
        <end position="39"/>
    </location>
</feature>
<dbReference type="Proteomes" id="UP000002064">
    <property type="component" value="Chromosome"/>
</dbReference>
<dbReference type="EMBL" id="CP002032">
    <property type="protein sequence ID" value="ADH61736.1"/>
    <property type="molecule type" value="Genomic_DNA"/>
</dbReference>
<keyword evidence="6 7" id="KW-0472">Membrane</keyword>
<keyword evidence="2" id="KW-0813">Transport</keyword>